<keyword evidence="2" id="KW-0238">DNA-binding</keyword>
<sequence length="150" mass="17459">MKIANSDSLDFLLGQVIRLHRARVHKLFGKLGLYRGQPPILFILWEEDGRTQKEIADRLHLKPATITDGLKRMEKVGLIERRPDPEDRRVTRVYLTDKGRELQAQVEEKLRVLNEEAFRGFTQNEKVLLRRFLLQIKDNLLQAIGEDGSC</sequence>
<feature type="domain" description="HTH marR-type" evidence="4">
    <location>
        <begin position="6"/>
        <end position="138"/>
    </location>
</feature>
<dbReference type="Gene3D" id="1.10.10.10">
    <property type="entry name" value="Winged helix-like DNA-binding domain superfamily/Winged helix DNA-binding domain"/>
    <property type="match status" value="1"/>
</dbReference>
<protein>
    <submittedName>
        <fullName evidence="5">Putative MarR-like transcriptional regulator</fullName>
    </submittedName>
</protein>
<evidence type="ECO:0000256" key="1">
    <source>
        <dbReference type="ARBA" id="ARBA00023015"/>
    </source>
</evidence>
<comment type="caution">
    <text evidence="5">The sequence shown here is derived from an EMBL/GenBank/DDBJ whole genome shotgun (WGS) entry which is preliminary data.</text>
</comment>
<dbReference type="SMART" id="SM00347">
    <property type="entry name" value="HTH_MARR"/>
    <property type="match status" value="1"/>
</dbReference>
<dbReference type="PROSITE" id="PS50995">
    <property type="entry name" value="HTH_MARR_2"/>
    <property type="match status" value="1"/>
</dbReference>
<dbReference type="EMBL" id="LGFO01000026">
    <property type="protein sequence ID" value="KUK36925.1"/>
    <property type="molecule type" value="Genomic_DNA"/>
</dbReference>
<dbReference type="SUPFAM" id="SSF46785">
    <property type="entry name" value="Winged helix' DNA-binding domain"/>
    <property type="match status" value="1"/>
</dbReference>
<dbReference type="InterPro" id="IPR036388">
    <property type="entry name" value="WH-like_DNA-bd_sf"/>
</dbReference>
<dbReference type="GO" id="GO:0003700">
    <property type="term" value="F:DNA-binding transcription factor activity"/>
    <property type="evidence" value="ECO:0007669"/>
    <property type="project" value="InterPro"/>
</dbReference>
<keyword evidence="1" id="KW-0805">Transcription regulation</keyword>
<reference evidence="6" key="1">
    <citation type="journal article" date="2015" name="MBio">
        <title>Genome-Resolved Metagenomic Analysis Reveals Roles for Candidate Phyla and Other Microbial Community Members in Biogeochemical Transformations in Oil Reservoirs.</title>
        <authorList>
            <person name="Hu P."/>
            <person name="Tom L."/>
            <person name="Singh A."/>
            <person name="Thomas B.C."/>
            <person name="Baker B.J."/>
            <person name="Piceno Y.M."/>
            <person name="Andersen G.L."/>
            <person name="Banfield J.F."/>
        </authorList>
    </citation>
    <scope>NUCLEOTIDE SEQUENCE [LARGE SCALE GENOMIC DNA]</scope>
</reference>
<organism evidence="5 6">
    <name type="scientific">Thermacetogenium phaeum</name>
    <dbReference type="NCBI Taxonomy" id="85874"/>
    <lineage>
        <taxon>Bacteria</taxon>
        <taxon>Bacillati</taxon>
        <taxon>Bacillota</taxon>
        <taxon>Clostridia</taxon>
        <taxon>Thermoanaerobacterales</taxon>
        <taxon>Thermoanaerobacteraceae</taxon>
        <taxon>Thermacetogenium</taxon>
    </lineage>
</organism>
<dbReference type="Pfam" id="PF01047">
    <property type="entry name" value="MarR"/>
    <property type="match status" value="1"/>
</dbReference>
<dbReference type="OMA" id="VHRIMAG"/>
<dbReference type="PANTHER" id="PTHR42756">
    <property type="entry name" value="TRANSCRIPTIONAL REGULATOR, MARR"/>
    <property type="match status" value="1"/>
</dbReference>
<evidence type="ECO:0000313" key="6">
    <source>
        <dbReference type="Proteomes" id="UP000053326"/>
    </source>
</evidence>
<evidence type="ECO:0000256" key="3">
    <source>
        <dbReference type="ARBA" id="ARBA00023163"/>
    </source>
</evidence>
<dbReference type="GO" id="GO:0003677">
    <property type="term" value="F:DNA binding"/>
    <property type="evidence" value="ECO:0007669"/>
    <property type="project" value="UniProtKB-KW"/>
</dbReference>
<keyword evidence="3" id="KW-0804">Transcription</keyword>
<evidence type="ECO:0000256" key="2">
    <source>
        <dbReference type="ARBA" id="ARBA00023125"/>
    </source>
</evidence>
<evidence type="ECO:0000313" key="5">
    <source>
        <dbReference type="EMBL" id="KUK36925.1"/>
    </source>
</evidence>
<dbReference type="PATRIC" id="fig|85874.4.peg.1493"/>
<gene>
    <name evidence="5" type="ORF">XD66_0359</name>
</gene>
<dbReference type="PRINTS" id="PR00598">
    <property type="entry name" value="HTHMARR"/>
</dbReference>
<accession>A0A124FKE0</accession>
<dbReference type="InterPro" id="IPR036390">
    <property type="entry name" value="WH_DNA-bd_sf"/>
</dbReference>
<dbReference type="CDD" id="cd00090">
    <property type="entry name" value="HTH_ARSR"/>
    <property type="match status" value="1"/>
</dbReference>
<dbReference type="Proteomes" id="UP000053326">
    <property type="component" value="Unassembled WGS sequence"/>
</dbReference>
<dbReference type="PANTHER" id="PTHR42756:SF1">
    <property type="entry name" value="TRANSCRIPTIONAL REPRESSOR OF EMRAB OPERON"/>
    <property type="match status" value="1"/>
</dbReference>
<name>A0A124FKE0_9THEO</name>
<proteinExistence type="predicted"/>
<evidence type="ECO:0000259" key="4">
    <source>
        <dbReference type="PROSITE" id="PS50995"/>
    </source>
</evidence>
<dbReference type="InterPro" id="IPR000835">
    <property type="entry name" value="HTH_MarR-typ"/>
</dbReference>
<dbReference type="AlphaFoldDB" id="A0A124FKE0"/>
<dbReference type="InterPro" id="IPR011991">
    <property type="entry name" value="ArsR-like_HTH"/>
</dbReference>